<accession>A0A9W8JRF8</accession>
<keyword evidence="3" id="KW-1185">Reference proteome</keyword>
<feature type="region of interest" description="Disordered" evidence="1">
    <location>
        <begin position="87"/>
        <end position="145"/>
    </location>
</feature>
<proteinExistence type="predicted"/>
<evidence type="ECO:0000256" key="1">
    <source>
        <dbReference type="SAM" id="MobiDB-lite"/>
    </source>
</evidence>
<reference evidence="2" key="1">
    <citation type="submission" date="2022-07" db="EMBL/GenBank/DDBJ databases">
        <title>Genome Sequence of Agrocybe chaxingu.</title>
        <authorList>
            <person name="Buettner E."/>
        </authorList>
    </citation>
    <scope>NUCLEOTIDE SEQUENCE</scope>
    <source>
        <strain evidence="2">MP-N11</strain>
    </source>
</reference>
<sequence length="320" mass="35846">MITTVSGSQTISSFDNKNLAMRDIFGDEATWRHDGLVAILQHGSSPLMDTFSALTTTAEEKTTAIHDLRREMQELTASFKTLKKEAQEAERNANEETTKMKKDLEAERKQRKKDLEAGRKQRKEAERTANEEITKTRKDLEAKNRELREELGREREERLQSGEVVTELTTALQAAILNKDLRPLQQIHLRAALDRAQSLAEQAIAKDPVPASTYLHTTYSKRWRDRFIGMSTQARVRHANALLANIPAFNNIVCSPNALATLCEGSSTVRSDGDHSAHPYLSTRSEVEVLQRVVPGMAWSDATKDGMETLLSFVSASLPS</sequence>
<comment type="caution">
    <text evidence="2">The sequence shown here is derived from an EMBL/GenBank/DDBJ whole genome shotgun (WGS) entry which is preliminary data.</text>
</comment>
<organism evidence="2 3">
    <name type="scientific">Agrocybe chaxingu</name>
    <dbReference type="NCBI Taxonomy" id="84603"/>
    <lineage>
        <taxon>Eukaryota</taxon>
        <taxon>Fungi</taxon>
        <taxon>Dikarya</taxon>
        <taxon>Basidiomycota</taxon>
        <taxon>Agaricomycotina</taxon>
        <taxon>Agaricomycetes</taxon>
        <taxon>Agaricomycetidae</taxon>
        <taxon>Agaricales</taxon>
        <taxon>Agaricineae</taxon>
        <taxon>Strophariaceae</taxon>
        <taxon>Agrocybe</taxon>
    </lineage>
</organism>
<name>A0A9W8JRF8_9AGAR</name>
<gene>
    <name evidence="2" type="ORF">NLJ89_g10595</name>
</gene>
<evidence type="ECO:0000313" key="3">
    <source>
        <dbReference type="Proteomes" id="UP001148786"/>
    </source>
</evidence>
<dbReference type="AlphaFoldDB" id="A0A9W8JRF8"/>
<evidence type="ECO:0000313" key="2">
    <source>
        <dbReference type="EMBL" id="KAJ3495646.1"/>
    </source>
</evidence>
<dbReference type="EMBL" id="JANKHO010002010">
    <property type="protein sequence ID" value="KAJ3495646.1"/>
    <property type="molecule type" value="Genomic_DNA"/>
</dbReference>
<dbReference type="Proteomes" id="UP001148786">
    <property type="component" value="Unassembled WGS sequence"/>
</dbReference>
<protein>
    <submittedName>
        <fullName evidence="2">Uncharacterized protein</fullName>
    </submittedName>
</protein>